<keyword evidence="2" id="KW-1185">Reference proteome</keyword>
<evidence type="ECO:0000313" key="1">
    <source>
        <dbReference type="EMBL" id="KAH0549529.1"/>
    </source>
</evidence>
<organism evidence="1 2">
    <name type="scientific">Cotesia glomerata</name>
    <name type="common">Lepidopteran parasitic wasp</name>
    <name type="synonym">Apanteles glomeratus</name>
    <dbReference type="NCBI Taxonomy" id="32391"/>
    <lineage>
        <taxon>Eukaryota</taxon>
        <taxon>Metazoa</taxon>
        <taxon>Ecdysozoa</taxon>
        <taxon>Arthropoda</taxon>
        <taxon>Hexapoda</taxon>
        <taxon>Insecta</taxon>
        <taxon>Pterygota</taxon>
        <taxon>Neoptera</taxon>
        <taxon>Endopterygota</taxon>
        <taxon>Hymenoptera</taxon>
        <taxon>Apocrita</taxon>
        <taxon>Ichneumonoidea</taxon>
        <taxon>Braconidae</taxon>
        <taxon>Microgastrinae</taxon>
        <taxon>Cotesia</taxon>
    </lineage>
</organism>
<gene>
    <name evidence="1" type="ORF">KQX54_010071</name>
</gene>
<comment type="caution">
    <text evidence="1">The sequence shown here is derived from an EMBL/GenBank/DDBJ whole genome shotgun (WGS) entry which is preliminary data.</text>
</comment>
<accession>A0AAV7HWE1</accession>
<reference evidence="1 2" key="1">
    <citation type="journal article" date="2021" name="J. Hered.">
        <title>A chromosome-level genome assembly of the parasitoid wasp, Cotesia glomerata (Hymenoptera: Braconidae).</title>
        <authorList>
            <person name="Pinto B.J."/>
            <person name="Weis J.J."/>
            <person name="Gamble T."/>
            <person name="Ode P.J."/>
            <person name="Paul R."/>
            <person name="Zaspel J.M."/>
        </authorList>
    </citation>
    <scope>NUCLEOTIDE SEQUENCE [LARGE SCALE GENOMIC DNA]</scope>
    <source>
        <strain evidence="1">CgM1</strain>
    </source>
</reference>
<name>A0AAV7HWE1_COTGL</name>
<dbReference type="Proteomes" id="UP000826195">
    <property type="component" value="Unassembled WGS sequence"/>
</dbReference>
<protein>
    <submittedName>
        <fullName evidence="1">Uncharacterized protein</fullName>
    </submittedName>
</protein>
<dbReference type="EMBL" id="JAHXZJ010001864">
    <property type="protein sequence ID" value="KAH0549529.1"/>
    <property type="molecule type" value="Genomic_DNA"/>
</dbReference>
<dbReference type="AlphaFoldDB" id="A0AAV7HWE1"/>
<evidence type="ECO:0000313" key="2">
    <source>
        <dbReference type="Proteomes" id="UP000826195"/>
    </source>
</evidence>
<proteinExistence type="predicted"/>
<sequence length="104" mass="11741">MKRNTGNEYLIQARPCHNSGKVRSKSSERAVMHVSSTSHLYLCCPLMAGSSSQIRSYQNYPTLYFVTIKDEDEDICCKAPPERDQGIDFSAFQFDSPRSPSNTL</sequence>